<evidence type="ECO:0000313" key="2">
    <source>
        <dbReference type="EMBL" id="MCI56478.1"/>
    </source>
</evidence>
<feature type="region of interest" description="Disordered" evidence="1">
    <location>
        <begin position="1"/>
        <end position="26"/>
    </location>
</feature>
<accession>A0A392T5X3</accession>
<evidence type="ECO:0000256" key="1">
    <source>
        <dbReference type="SAM" id="MobiDB-lite"/>
    </source>
</evidence>
<proteinExistence type="predicted"/>
<dbReference type="AlphaFoldDB" id="A0A392T5X3"/>
<keyword evidence="3" id="KW-1185">Reference proteome</keyword>
<protein>
    <submittedName>
        <fullName evidence="2">Uncharacterized protein</fullName>
    </submittedName>
</protein>
<comment type="caution">
    <text evidence="2">The sequence shown here is derived from an EMBL/GenBank/DDBJ whole genome shotgun (WGS) entry which is preliminary data.</text>
</comment>
<dbReference type="Proteomes" id="UP000265520">
    <property type="component" value="Unassembled WGS sequence"/>
</dbReference>
<organism evidence="2 3">
    <name type="scientific">Trifolium medium</name>
    <dbReference type="NCBI Taxonomy" id="97028"/>
    <lineage>
        <taxon>Eukaryota</taxon>
        <taxon>Viridiplantae</taxon>
        <taxon>Streptophyta</taxon>
        <taxon>Embryophyta</taxon>
        <taxon>Tracheophyta</taxon>
        <taxon>Spermatophyta</taxon>
        <taxon>Magnoliopsida</taxon>
        <taxon>eudicotyledons</taxon>
        <taxon>Gunneridae</taxon>
        <taxon>Pentapetalae</taxon>
        <taxon>rosids</taxon>
        <taxon>fabids</taxon>
        <taxon>Fabales</taxon>
        <taxon>Fabaceae</taxon>
        <taxon>Papilionoideae</taxon>
        <taxon>50 kb inversion clade</taxon>
        <taxon>NPAAA clade</taxon>
        <taxon>Hologalegina</taxon>
        <taxon>IRL clade</taxon>
        <taxon>Trifolieae</taxon>
        <taxon>Trifolium</taxon>
    </lineage>
</organism>
<reference evidence="2 3" key="1">
    <citation type="journal article" date="2018" name="Front. Plant Sci.">
        <title>Red Clover (Trifolium pratense) and Zigzag Clover (T. medium) - A Picture of Genomic Similarities and Differences.</title>
        <authorList>
            <person name="Dluhosova J."/>
            <person name="Istvanek J."/>
            <person name="Nedelnik J."/>
            <person name="Repkova J."/>
        </authorList>
    </citation>
    <scope>NUCLEOTIDE SEQUENCE [LARGE SCALE GENOMIC DNA]</scope>
    <source>
        <strain evidence="3">cv. 10/8</strain>
        <tissue evidence="2">Leaf</tissue>
    </source>
</reference>
<dbReference type="EMBL" id="LXQA010512940">
    <property type="protein sequence ID" value="MCI56478.1"/>
    <property type="molecule type" value="Genomic_DNA"/>
</dbReference>
<evidence type="ECO:0000313" key="3">
    <source>
        <dbReference type="Proteomes" id="UP000265520"/>
    </source>
</evidence>
<sequence length="26" mass="2553">FASASGLPSSSPPSSSLFSFLGHGLD</sequence>
<name>A0A392T5X3_9FABA</name>
<feature type="non-terminal residue" evidence="2">
    <location>
        <position position="1"/>
    </location>
</feature>